<keyword evidence="1" id="KW-0175">Coiled coil</keyword>
<dbReference type="InterPro" id="IPR029016">
    <property type="entry name" value="GAF-like_dom_sf"/>
</dbReference>
<organism evidence="2 3">
    <name type="scientific">Kangiella sediminilitoris</name>
    <dbReference type="NCBI Taxonomy" id="1144748"/>
    <lineage>
        <taxon>Bacteria</taxon>
        <taxon>Pseudomonadati</taxon>
        <taxon>Pseudomonadota</taxon>
        <taxon>Gammaproteobacteria</taxon>
        <taxon>Kangiellales</taxon>
        <taxon>Kangiellaceae</taxon>
        <taxon>Kangiella</taxon>
    </lineage>
</organism>
<keyword evidence="3" id="KW-1185">Reference proteome</keyword>
<dbReference type="Proteomes" id="UP000094147">
    <property type="component" value="Chromosome"/>
</dbReference>
<evidence type="ECO:0000313" key="2">
    <source>
        <dbReference type="EMBL" id="AOE48841.1"/>
    </source>
</evidence>
<dbReference type="SUPFAM" id="SSF55781">
    <property type="entry name" value="GAF domain-like"/>
    <property type="match status" value="1"/>
</dbReference>
<evidence type="ECO:0000256" key="1">
    <source>
        <dbReference type="SAM" id="Coils"/>
    </source>
</evidence>
<evidence type="ECO:0008006" key="4">
    <source>
        <dbReference type="Google" id="ProtNLM"/>
    </source>
</evidence>
<sequence length="221" mass="25243">MSKKAEELERMEGKIASYLAKNPEFFERHPELLENLKIDHKIYGSVSLVERQILNLRNRSHDLQERLTDMLDNAQVNSDLLMKCSQLAVGVIRAESRQQVADTVLEELRRHFDIDDCQLWLCDNDEDLQRVNYSDSDTLYKLTDQQFIHKDPVCGRITESISQLFKSDKKLQSYALIPLGDGAEDGLIALGSSNVELFTADMGTLFLRFIGDICEACLAKK</sequence>
<name>A0A1B3B7S4_9GAMM</name>
<dbReference type="EMBL" id="CP012418">
    <property type="protein sequence ID" value="AOE48841.1"/>
    <property type="molecule type" value="Genomic_DNA"/>
</dbReference>
<dbReference type="OrthoDB" id="8525200at2"/>
<feature type="coiled-coil region" evidence="1">
    <location>
        <begin position="46"/>
        <end position="73"/>
    </location>
</feature>
<dbReference type="AlphaFoldDB" id="A0A1B3B7S4"/>
<dbReference type="PANTHER" id="PTHR38765">
    <property type="entry name" value="DUF484 DOMAIN-CONTAINING PROTEIN"/>
    <property type="match status" value="1"/>
</dbReference>
<dbReference type="RefSeq" id="WP_068988370.1">
    <property type="nucleotide sequence ID" value="NZ_CP012418.1"/>
</dbReference>
<evidence type="ECO:0000313" key="3">
    <source>
        <dbReference type="Proteomes" id="UP000094147"/>
    </source>
</evidence>
<dbReference type="InterPro" id="IPR007435">
    <property type="entry name" value="DUF484"/>
</dbReference>
<dbReference type="KEGG" id="ksd:KS2013_111"/>
<dbReference type="Pfam" id="PF04340">
    <property type="entry name" value="DUF484"/>
    <property type="match status" value="1"/>
</dbReference>
<dbReference type="PANTHER" id="PTHR38765:SF1">
    <property type="entry name" value="DUF484 DOMAIN-CONTAINING PROTEIN"/>
    <property type="match status" value="1"/>
</dbReference>
<gene>
    <name evidence="2" type="ORF">KS2013_111</name>
</gene>
<protein>
    <recommendedName>
        <fullName evidence="4">DUF484 family protein</fullName>
    </recommendedName>
</protein>
<reference evidence="3" key="1">
    <citation type="submission" date="2015-08" db="EMBL/GenBank/DDBJ databases">
        <authorList>
            <person name="Kim K.M."/>
        </authorList>
    </citation>
    <scope>NUCLEOTIDE SEQUENCE [LARGE SCALE GENOMIC DNA]</scope>
    <source>
        <strain evidence="3">KCTC 23892</strain>
    </source>
</reference>
<dbReference type="STRING" id="1144748.KS2013_111"/>
<dbReference type="Gene3D" id="3.30.450.40">
    <property type="match status" value="1"/>
</dbReference>
<proteinExistence type="predicted"/>
<accession>A0A1B3B7S4</accession>